<feature type="transmembrane region" description="Helical" evidence="1">
    <location>
        <begin position="75"/>
        <end position="100"/>
    </location>
</feature>
<keyword evidence="1" id="KW-1133">Transmembrane helix</keyword>
<organism evidence="2 3">
    <name type="scientific">Lactococcus nasutitermitis</name>
    <dbReference type="NCBI Taxonomy" id="1652957"/>
    <lineage>
        <taxon>Bacteria</taxon>
        <taxon>Bacillati</taxon>
        <taxon>Bacillota</taxon>
        <taxon>Bacilli</taxon>
        <taxon>Lactobacillales</taxon>
        <taxon>Streptococcaceae</taxon>
        <taxon>Lactococcus</taxon>
    </lineage>
</organism>
<comment type="caution">
    <text evidence="2">The sequence shown here is derived from an EMBL/GenBank/DDBJ whole genome shotgun (WGS) entry which is preliminary data.</text>
</comment>
<dbReference type="Proteomes" id="UP001595987">
    <property type="component" value="Unassembled WGS sequence"/>
</dbReference>
<sequence length="215" mass="25102">MNDSIKNADIIYCQQVLNSLNQLEKNNYKRNDLLRAYKCTIIKARNHHAFVIGLIFPLLIIIYFFSAFAPVNGELLTRFVALIFICSVIFLIGYSIYLYLWDKGKLHHSKEKIEQKWLGKLAPQKEEIDQSSEKILENDLIVHPRIDEKYLSTQGLFVILRYLENQQAAFLEEAIYMMELDIKNSKYGKNFEPATETVVKKERESIHKNLKGAKI</sequence>
<proteinExistence type="predicted"/>
<evidence type="ECO:0000313" key="2">
    <source>
        <dbReference type="EMBL" id="MFC4652958.1"/>
    </source>
</evidence>
<protein>
    <submittedName>
        <fullName evidence="2">Uncharacterized protein</fullName>
    </submittedName>
</protein>
<reference evidence="3" key="1">
    <citation type="journal article" date="2019" name="Int. J. Syst. Evol. Microbiol.">
        <title>The Global Catalogue of Microorganisms (GCM) 10K type strain sequencing project: providing services to taxonomists for standard genome sequencing and annotation.</title>
        <authorList>
            <consortium name="The Broad Institute Genomics Platform"/>
            <consortium name="The Broad Institute Genome Sequencing Center for Infectious Disease"/>
            <person name="Wu L."/>
            <person name="Ma J."/>
        </authorList>
    </citation>
    <scope>NUCLEOTIDE SEQUENCE [LARGE SCALE GENOMIC DNA]</scope>
    <source>
        <strain evidence="3">CCUG 63287</strain>
    </source>
</reference>
<keyword evidence="3" id="KW-1185">Reference proteome</keyword>
<accession>A0ABV9JG67</accession>
<evidence type="ECO:0000256" key="1">
    <source>
        <dbReference type="SAM" id="Phobius"/>
    </source>
</evidence>
<keyword evidence="1" id="KW-0472">Membrane</keyword>
<evidence type="ECO:0000313" key="3">
    <source>
        <dbReference type="Proteomes" id="UP001595987"/>
    </source>
</evidence>
<dbReference type="EMBL" id="JBHSGD010000007">
    <property type="protein sequence ID" value="MFC4652958.1"/>
    <property type="molecule type" value="Genomic_DNA"/>
</dbReference>
<name>A0ABV9JG67_9LACT</name>
<dbReference type="RefSeq" id="WP_213536690.1">
    <property type="nucleotide sequence ID" value="NZ_BOVQ01000009.1"/>
</dbReference>
<keyword evidence="1" id="KW-0812">Transmembrane</keyword>
<feature type="transmembrane region" description="Helical" evidence="1">
    <location>
        <begin position="49"/>
        <end position="69"/>
    </location>
</feature>
<gene>
    <name evidence="2" type="ORF">ACFO26_08560</name>
</gene>